<evidence type="ECO:0000256" key="1">
    <source>
        <dbReference type="ARBA" id="ARBA00004370"/>
    </source>
</evidence>
<feature type="chain" id="PRO_5016613438" description="RING-type domain-containing protein" evidence="10">
    <location>
        <begin position="18"/>
        <end position="397"/>
    </location>
</feature>
<gene>
    <name evidence="12" type="ORF">CU097_007850</name>
</gene>
<evidence type="ECO:0000313" key="12">
    <source>
        <dbReference type="EMBL" id="RCH96116.1"/>
    </source>
</evidence>
<dbReference type="GO" id="GO:0008270">
    <property type="term" value="F:zinc ion binding"/>
    <property type="evidence" value="ECO:0007669"/>
    <property type="project" value="UniProtKB-KW"/>
</dbReference>
<feature type="signal peptide" evidence="10">
    <location>
        <begin position="1"/>
        <end position="17"/>
    </location>
</feature>
<keyword evidence="10" id="KW-0732">Signal</keyword>
<comment type="caution">
    <text evidence="12">The sequence shown here is derived from an EMBL/GenBank/DDBJ whole genome shotgun (WGS) entry which is preliminary data.</text>
</comment>
<evidence type="ECO:0000256" key="2">
    <source>
        <dbReference type="ARBA" id="ARBA00022692"/>
    </source>
</evidence>
<dbReference type="AlphaFoldDB" id="A0A367K1R5"/>
<dbReference type="InterPro" id="IPR001841">
    <property type="entry name" value="Znf_RING"/>
</dbReference>
<dbReference type="CDD" id="cd16454">
    <property type="entry name" value="RING-H2_PA-TM-RING"/>
    <property type="match status" value="1"/>
</dbReference>
<keyword evidence="5" id="KW-0862">Zinc</keyword>
<accession>A0A367K1R5</accession>
<dbReference type="PANTHER" id="PTHR46539">
    <property type="entry name" value="E3 UBIQUITIN-PROTEIN LIGASE ATL42"/>
    <property type="match status" value="1"/>
</dbReference>
<dbReference type="Proteomes" id="UP000252139">
    <property type="component" value="Unassembled WGS sequence"/>
</dbReference>
<evidence type="ECO:0000256" key="8">
    <source>
        <dbReference type="PROSITE-ProRule" id="PRU00175"/>
    </source>
</evidence>
<dbReference type="GO" id="GO:0016020">
    <property type="term" value="C:membrane"/>
    <property type="evidence" value="ECO:0007669"/>
    <property type="project" value="UniProtKB-SubCell"/>
</dbReference>
<evidence type="ECO:0000256" key="6">
    <source>
        <dbReference type="ARBA" id="ARBA00022989"/>
    </source>
</evidence>
<evidence type="ECO:0000256" key="9">
    <source>
        <dbReference type="SAM" id="Phobius"/>
    </source>
</evidence>
<name>A0A367K1R5_RHIAZ</name>
<dbReference type="Pfam" id="PF13639">
    <property type="entry name" value="zf-RING_2"/>
    <property type="match status" value="1"/>
</dbReference>
<dbReference type="InterPro" id="IPR013083">
    <property type="entry name" value="Znf_RING/FYVE/PHD"/>
</dbReference>
<keyword evidence="4 8" id="KW-0863">Zinc-finger</keyword>
<dbReference type="OrthoDB" id="8062037at2759"/>
<evidence type="ECO:0000313" key="13">
    <source>
        <dbReference type="Proteomes" id="UP000252139"/>
    </source>
</evidence>
<dbReference type="PANTHER" id="PTHR46539:SF1">
    <property type="entry name" value="E3 UBIQUITIN-PROTEIN LIGASE ATL42"/>
    <property type="match status" value="1"/>
</dbReference>
<evidence type="ECO:0000256" key="3">
    <source>
        <dbReference type="ARBA" id="ARBA00022723"/>
    </source>
</evidence>
<evidence type="ECO:0000256" key="7">
    <source>
        <dbReference type="ARBA" id="ARBA00023136"/>
    </source>
</evidence>
<dbReference type="InterPro" id="IPR017907">
    <property type="entry name" value="Znf_RING_CS"/>
</dbReference>
<protein>
    <recommendedName>
        <fullName evidence="11">RING-type domain-containing protein</fullName>
    </recommendedName>
</protein>
<keyword evidence="3" id="KW-0479">Metal-binding</keyword>
<evidence type="ECO:0000259" key="11">
    <source>
        <dbReference type="PROSITE" id="PS50089"/>
    </source>
</evidence>
<dbReference type="EMBL" id="PJQL01000400">
    <property type="protein sequence ID" value="RCH96116.1"/>
    <property type="molecule type" value="Genomic_DNA"/>
</dbReference>
<sequence length="397" mass="45602">MLLLLYLFYFAIVNAQANPNNPFIWQIQVRYDTALSNSSRVYLKDSSLKTYSQEFQTIFQNKDRFGYNERLVIDMGDACTNTSIDDIELWNDYLAMSPAMMSQPSIALVKRGGRCRQWSEKISTVQRLSDAYRLTITAAMIYDDIAYNDTMLIQERTDNASYPQWTSDHLPSNRNISLMKPESTIDPGTTFIAVYFVPYAYMDFLNRTYLQKNFQRNGTMQTYTQLTFFLYEDHFNTPSAPADSLVSDQGDDIHDDDIDGKPTYFVYFIAGAAVVILVLVIFHWCRAARRTMARDSNSGHNLLLNDQQTTQHLMPFLDLHTLCPITTYGQTSMTNTACAICLDDFKDDFFVRVLPCRHGYCTACIDVWLTKKSSLCPICKYDCRSALSAKEEHQDVV</sequence>
<organism evidence="12 13">
    <name type="scientific">Rhizopus azygosporus</name>
    <name type="common">Rhizopus microsporus var. azygosporus</name>
    <dbReference type="NCBI Taxonomy" id="86630"/>
    <lineage>
        <taxon>Eukaryota</taxon>
        <taxon>Fungi</taxon>
        <taxon>Fungi incertae sedis</taxon>
        <taxon>Mucoromycota</taxon>
        <taxon>Mucoromycotina</taxon>
        <taxon>Mucoromycetes</taxon>
        <taxon>Mucorales</taxon>
        <taxon>Mucorineae</taxon>
        <taxon>Rhizopodaceae</taxon>
        <taxon>Rhizopus</taxon>
    </lineage>
</organism>
<comment type="subcellular location">
    <subcellularLocation>
        <location evidence="1">Membrane</location>
    </subcellularLocation>
</comment>
<proteinExistence type="predicted"/>
<dbReference type="STRING" id="86630.A0A367K1R5"/>
<dbReference type="SUPFAM" id="SSF57850">
    <property type="entry name" value="RING/U-box"/>
    <property type="match status" value="1"/>
</dbReference>
<keyword evidence="7 9" id="KW-0472">Membrane</keyword>
<evidence type="ECO:0000256" key="10">
    <source>
        <dbReference type="SAM" id="SignalP"/>
    </source>
</evidence>
<keyword evidence="6 9" id="KW-1133">Transmembrane helix</keyword>
<dbReference type="PROSITE" id="PS00518">
    <property type="entry name" value="ZF_RING_1"/>
    <property type="match status" value="1"/>
</dbReference>
<dbReference type="Gene3D" id="3.30.40.10">
    <property type="entry name" value="Zinc/RING finger domain, C3HC4 (zinc finger)"/>
    <property type="match status" value="1"/>
</dbReference>
<evidence type="ECO:0000256" key="5">
    <source>
        <dbReference type="ARBA" id="ARBA00022833"/>
    </source>
</evidence>
<dbReference type="PROSITE" id="PS50089">
    <property type="entry name" value="ZF_RING_2"/>
    <property type="match status" value="1"/>
</dbReference>
<keyword evidence="13" id="KW-1185">Reference proteome</keyword>
<dbReference type="SMART" id="SM00184">
    <property type="entry name" value="RING"/>
    <property type="match status" value="1"/>
</dbReference>
<feature type="transmembrane region" description="Helical" evidence="9">
    <location>
        <begin position="264"/>
        <end position="285"/>
    </location>
</feature>
<keyword evidence="2 9" id="KW-0812">Transmembrane</keyword>
<feature type="domain" description="RING-type" evidence="11">
    <location>
        <begin position="338"/>
        <end position="380"/>
    </location>
</feature>
<reference evidence="12 13" key="1">
    <citation type="journal article" date="2018" name="G3 (Bethesda)">
        <title>Phylogenetic and Phylogenomic Definition of Rhizopus Species.</title>
        <authorList>
            <person name="Gryganskyi A.P."/>
            <person name="Golan J."/>
            <person name="Dolatabadi S."/>
            <person name="Mondo S."/>
            <person name="Robb S."/>
            <person name="Idnurm A."/>
            <person name="Muszewska A."/>
            <person name="Steczkiewicz K."/>
            <person name="Masonjones S."/>
            <person name="Liao H.L."/>
            <person name="Gajdeczka M.T."/>
            <person name="Anike F."/>
            <person name="Vuek A."/>
            <person name="Anishchenko I.M."/>
            <person name="Voigt K."/>
            <person name="de Hoog G.S."/>
            <person name="Smith M.E."/>
            <person name="Heitman J."/>
            <person name="Vilgalys R."/>
            <person name="Stajich J.E."/>
        </authorList>
    </citation>
    <scope>NUCLEOTIDE SEQUENCE [LARGE SCALE GENOMIC DNA]</scope>
    <source>
        <strain evidence="12 13">CBS 357.93</strain>
    </source>
</reference>
<evidence type="ECO:0000256" key="4">
    <source>
        <dbReference type="ARBA" id="ARBA00022771"/>
    </source>
</evidence>